<evidence type="ECO:0000256" key="5">
    <source>
        <dbReference type="ARBA" id="ARBA00022529"/>
    </source>
</evidence>
<dbReference type="Pfam" id="PF13841">
    <property type="entry name" value="Defensin_beta_2"/>
    <property type="match status" value="1"/>
</dbReference>
<dbReference type="PANTHER" id="PTHR15001">
    <property type="entry name" value="BETA-DEFENSIN 123-RELATED"/>
    <property type="match status" value="1"/>
</dbReference>
<keyword evidence="6 10" id="KW-0732">Signal</keyword>
<dbReference type="InterPro" id="IPR025933">
    <property type="entry name" value="Beta_defensin_dom"/>
</dbReference>
<keyword evidence="12" id="KW-1185">Reference proteome</keyword>
<comment type="function">
    <text evidence="1 10">Has antibacterial activity.</text>
</comment>
<feature type="signal peptide" evidence="10">
    <location>
        <begin position="1"/>
        <end position="19"/>
    </location>
</feature>
<comment type="subcellular location">
    <subcellularLocation>
        <location evidence="2 10">Secreted</location>
    </subcellularLocation>
</comment>
<organism evidence="12 13">
    <name type="scientific">Equus przewalskii</name>
    <name type="common">Przewalski's horse</name>
    <name type="synonym">Equus caballus przewalskii</name>
    <dbReference type="NCBI Taxonomy" id="9798"/>
    <lineage>
        <taxon>Eukaryota</taxon>
        <taxon>Metazoa</taxon>
        <taxon>Chordata</taxon>
        <taxon>Craniata</taxon>
        <taxon>Vertebrata</taxon>
        <taxon>Euteleostomi</taxon>
        <taxon>Mammalia</taxon>
        <taxon>Eutheria</taxon>
        <taxon>Laurasiatheria</taxon>
        <taxon>Perissodactyla</taxon>
        <taxon>Equidae</taxon>
        <taxon>Equus</taxon>
    </lineage>
</organism>
<feature type="chain" id="PRO_5044971909" description="Beta-defensin" evidence="10">
    <location>
        <begin position="20"/>
        <end position="94"/>
    </location>
</feature>
<evidence type="ECO:0000259" key="11">
    <source>
        <dbReference type="Pfam" id="PF13841"/>
    </source>
</evidence>
<evidence type="ECO:0000313" key="13">
    <source>
        <dbReference type="RefSeq" id="XP_070445151.1"/>
    </source>
</evidence>
<keyword evidence="9" id="KW-1015">Disulfide bond</keyword>
<dbReference type="RefSeq" id="XP_070445151.1">
    <property type="nucleotide sequence ID" value="XM_070589050.1"/>
</dbReference>
<feature type="domain" description="Beta-defensin" evidence="11">
    <location>
        <begin position="23"/>
        <end position="53"/>
    </location>
</feature>
<evidence type="ECO:0000256" key="10">
    <source>
        <dbReference type="RuleBase" id="RU231113"/>
    </source>
</evidence>
<dbReference type="GeneID" id="139078202"/>
<accession>A0ABM4LXI6</accession>
<dbReference type="InterPro" id="IPR050544">
    <property type="entry name" value="Beta-defensin"/>
</dbReference>
<evidence type="ECO:0000313" key="12">
    <source>
        <dbReference type="Proteomes" id="UP001652662"/>
    </source>
</evidence>
<keyword evidence="8 10" id="KW-0044">Antibiotic</keyword>
<reference evidence="13" key="1">
    <citation type="submission" date="2025-08" db="UniProtKB">
        <authorList>
            <consortium name="RefSeq"/>
        </authorList>
    </citation>
    <scope>IDENTIFICATION</scope>
    <source>
        <tissue evidence="13">Blood</tissue>
    </source>
</reference>
<proteinExistence type="inferred from homology"/>
<dbReference type="PANTHER" id="PTHR15001:SF3">
    <property type="entry name" value="BETA-DEFENSIN 123"/>
    <property type="match status" value="1"/>
</dbReference>
<evidence type="ECO:0000256" key="3">
    <source>
        <dbReference type="ARBA" id="ARBA00007371"/>
    </source>
</evidence>
<dbReference type="Proteomes" id="UP001652662">
    <property type="component" value="Chromosome 21"/>
</dbReference>
<evidence type="ECO:0000256" key="6">
    <source>
        <dbReference type="ARBA" id="ARBA00022729"/>
    </source>
</evidence>
<keyword evidence="5 10" id="KW-0929">Antimicrobial</keyword>
<name>A0ABM4LXI6_EQUPR</name>
<keyword evidence="4 10" id="KW-0964">Secreted</keyword>
<evidence type="ECO:0000256" key="4">
    <source>
        <dbReference type="ARBA" id="ARBA00022525"/>
    </source>
</evidence>
<keyword evidence="7 10" id="KW-0211">Defensin</keyword>
<comment type="similarity">
    <text evidence="3 10">Belongs to the beta-defensin family.</text>
</comment>
<sequence length="94" mass="10725">MKLFLVLTILLFEVPKDTARPRKCFSNITGYCRKKCQMGEIFETGCVNGKLCCVNEGENKKYLKPEKLPVSSVKSNENKDYIILPTMTIFTVEP</sequence>
<evidence type="ECO:0000256" key="8">
    <source>
        <dbReference type="ARBA" id="ARBA00023022"/>
    </source>
</evidence>
<evidence type="ECO:0000256" key="9">
    <source>
        <dbReference type="ARBA" id="ARBA00023157"/>
    </source>
</evidence>
<protein>
    <recommendedName>
        <fullName evidence="10">Beta-defensin</fullName>
    </recommendedName>
</protein>
<evidence type="ECO:0000256" key="7">
    <source>
        <dbReference type="ARBA" id="ARBA00022940"/>
    </source>
</evidence>
<evidence type="ECO:0000256" key="1">
    <source>
        <dbReference type="ARBA" id="ARBA00002878"/>
    </source>
</evidence>
<gene>
    <name evidence="13" type="primary">DEFB128</name>
</gene>
<evidence type="ECO:0000256" key="2">
    <source>
        <dbReference type="ARBA" id="ARBA00004613"/>
    </source>
</evidence>